<feature type="chain" id="PRO_5045965921" evidence="1">
    <location>
        <begin position="31"/>
        <end position="175"/>
    </location>
</feature>
<dbReference type="InterPro" id="IPR013766">
    <property type="entry name" value="Thioredoxin_domain"/>
</dbReference>
<keyword evidence="4" id="KW-1185">Reference proteome</keyword>
<dbReference type="Gene3D" id="3.40.30.10">
    <property type="entry name" value="Glutaredoxin"/>
    <property type="match status" value="1"/>
</dbReference>
<dbReference type="InterPro" id="IPR036249">
    <property type="entry name" value="Thioredoxin-like_sf"/>
</dbReference>
<evidence type="ECO:0000259" key="2">
    <source>
        <dbReference type="PROSITE" id="PS51352"/>
    </source>
</evidence>
<dbReference type="InterPro" id="IPR050553">
    <property type="entry name" value="Thioredoxin_ResA/DsbE_sf"/>
</dbReference>
<dbReference type="EMBL" id="JBHLTN010000002">
    <property type="protein sequence ID" value="MFC0591023.1"/>
    <property type="molecule type" value="Genomic_DNA"/>
</dbReference>
<dbReference type="Pfam" id="PF00578">
    <property type="entry name" value="AhpC-TSA"/>
    <property type="match status" value="1"/>
</dbReference>
<dbReference type="PROSITE" id="PS51352">
    <property type="entry name" value="THIOREDOXIN_2"/>
    <property type="match status" value="1"/>
</dbReference>
<feature type="signal peptide" evidence="1">
    <location>
        <begin position="1"/>
        <end position="30"/>
    </location>
</feature>
<dbReference type="PANTHER" id="PTHR42852:SF17">
    <property type="entry name" value="THIOREDOXIN-LIKE PROTEIN HI_1115"/>
    <property type="match status" value="1"/>
</dbReference>
<dbReference type="InterPro" id="IPR006311">
    <property type="entry name" value="TAT_signal"/>
</dbReference>
<dbReference type="SUPFAM" id="SSF52833">
    <property type="entry name" value="Thioredoxin-like"/>
    <property type="match status" value="1"/>
</dbReference>
<dbReference type="PROSITE" id="PS51318">
    <property type="entry name" value="TAT"/>
    <property type="match status" value="1"/>
</dbReference>
<sequence length="175" mass="19383">MHTPSNTTRRRWLQATAAGLALPASAIVQAKPEKEPPLPAVGSALPLTPAPLLGGGQFDPAQADGRVLVLYWWASWCPFCAEQSPEMQKLWDAQRGRGLQMLTLSIDKKPELAVAYLRKKNYNFPAAWLSPELLRHYHKPEGLPVTVVRGKDGRVAQAEKGQLFPEDVAQLARWL</sequence>
<dbReference type="Proteomes" id="UP001589834">
    <property type="component" value="Unassembled WGS sequence"/>
</dbReference>
<dbReference type="CDD" id="cd02966">
    <property type="entry name" value="TlpA_like_family"/>
    <property type="match status" value="1"/>
</dbReference>
<protein>
    <submittedName>
        <fullName evidence="3">TlpA family protein disulfide reductase</fullName>
    </submittedName>
</protein>
<proteinExistence type="predicted"/>
<gene>
    <name evidence="3" type="ORF">ACFFGG_00490</name>
</gene>
<name>A0ABV6PPP7_9BURK</name>
<evidence type="ECO:0000313" key="3">
    <source>
        <dbReference type="EMBL" id="MFC0591023.1"/>
    </source>
</evidence>
<comment type="caution">
    <text evidence="3">The sequence shown here is derived from an EMBL/GenBank/DDBJ whole genome shotgun (WGS) entry which is preliminary data.</text>
</comment>
<dbReference type="InterPro" id="IPR000866">
    <property type="entry name" value="AhpC/TSA"/>
</dbReference>
<evidence type="ECO:0000256" key="1">
    <source>
        <dbReference type="SAM" id="SignalP"/>
    </source>
</evidence>
<organism evidence="3 4">
    <name type="scientific">Ottowia pentelensis</name>
    <dbReference type="NCBI Taxonomy" id="511108"/>
    <lineage>
        <taxon>Bacteria</taxon>
        <taxon>Pseudomonadati</taxon>
        <taxon>Pseudomonadota</taxon>
        <taxon>Betaproteobacteria</taxon>
        <taxon>Burkholderiales</taxon>
        <taxon>Comamonadaceae</taxon>
        <taxon>Ottowia</taxon>
    </lineage>
</organism>
<feature type="domain" description="Thioredoxin" evidence="2">
    <location>
        <begin position="39"/>
        <end position="175"/>
    </location>
</feature>
<reference evidence="3 4" key="1">
    <citation type="submission" date="2024-09" db="EMBL/GenBank/DDBJ databases">
        <authorList>
            <person name="Sun Q."/>
            <person name="Mori K."/>
        </authorList>
    </citation>
    <scope>NUCLEOTIDE SEQUENCE [LARGE SCALE GENOMIC DNA]</scope>
    <source>
        <strain evidence="3 4">NCAIM B.02336</strain>
    </source>
</reference>
<accession>A0ABV6PPP7</accession>
<evidence type="ECO:0000313" key="4">
    <source>
        <dbReference type="Proteomes" id="UP001589834"/>
    </source>
</evidence>
<dbReference type="PANTHER" id="PTHR42852">
    <property type="entry name" value="THIOL:DISULFIDE INTERCHANGE PROTEIN DSBE"/>
    <property type="match status" value="1"/>
</dbReference>
<dbReference type="RefSeq" id="WP_377478623.1">
    <property type="nucleotide sequence ID" value="NZ_JBHLTN010000002.1"/>
</dbReference>
<keyword evidence="1" id="KW-0732">Signal</keyword>